<name>A0A8J3VMR0_9ACTN</name>
<comment type="caution">
    <text evidence="3">The sequence shown here is derived from an EMBL/GenBank/DDBJ whole genome shotgun (WGS) entry which is preliminary data.</text>
</comment>
<dbReference type="Pfam" id="PF01553">
    <property type="entry name" value="Acyltransferase"/>
    <property type="match status" value="1"/>
</dbReference>
<gene>
    <name evidence="3" type="ORF">Raf01_01390</name>
</gene>
<evidence type="ECO:0000259" key="2">
    <source>
        <dbReference type="SMART" id="SM00563"/>
    </source>
</evidence>
<keyword evidence="4" id="KW-1185">Reference proteome</keyword>
<dbReference type="SUPFAM" id="SSF69593">
    <property type="entry name" value="Glycerol-3-phosphate (1)-acyltransferase"/>
    <property type="match status" value="1"/>
</dbReference>
<protein>
    <recommendedName>
        <fullName evidence="2">Phospholipid/glycerol acyltransferase domain-containing protein</fullName>
    </recommendedName>
</protein>
<accession>A0A8J3VMR0</accession>
<sequence length="332" mass="36962">MLLAPVVVGLALALVGTAPAWVLLTLAGSPLVPGRLRPLRLLWLTTVYLLVEAVALAVMFVLWVGSGFGAAVRRPAFQRAHYRLCGRAMRVLYQQAKWVLRLHVEIEGTAPDSVPAGRPLLVLSRHAGPGDSFLLAHALINWYDRDPRIVLKEALEWDPTIDVLLHRLPSRFIAPGRQRGEQAEAEIASLAAGLGQHDALLIFPEGGNFTLRRWERAIARLNRLGLPQMARRAQRMHNVLPPHPGGVLAALDAAPDADVIMVGHTGVDHLMTITDVWQALPMDKTIIMQWWLVPRADVPVEAEARIEWLYQWWARIDLWIETNRPVPASITD</sequence>
<keyword evidence="1" id="KW-0812">Transmembrane</keyword>
<evidence type="ECO:0000313" key="4">
    <source>
        <dbReference type="Proteomes" id="UP000642748"/>
    </source>
</evidence>
<dbReference type="InterPro" id="IPR002123">
    <property type="entry name" value="Plipid/glycerol_acylTrfase"/>
</dbReference>
<feature type="domain" description="Phospholipid/glycerol acyltransferase" evidence="2">
    <location>
        <begin position="120"/>
        <end position="267"/>
    </location>
</feature>
<dbReference type="AlphaFoldDB" id="A0A8J3VMR0"/>
<feature type="transmembrane region" description="Helical" evidence="1">
    <location>
        <begin position="41"/>
        <end position="64"/>
    </location>
</feature>
<keyword evidence="1" id="KW-1133">Transmembrane helix</keyword>
<proteinExistence type="predicted"/>
<reference evidence="3" key="1">
    <citation type="submission" date="2021-01" db="EMBL/GenBank/DDBJ databases">
        <title>Whole genome shotgun sequence of Rugosimonospora africana NBRC 104875.</title>
        <authorList>
            <person name="Komaki H."/>
            <person name="Tamura T."/>
        </authorList>
    </citation>
    <scope>NUCLEOTIDE SEQUENCE</scope>
    <source>
        <strain evidence="3">NBRC 104875</strain>
    </source>
</reference>
<evidence type="ECO:0000256" key="1">
    <source>
        <dbReference type="SAM" id="Phobius"/>
    </source>
</evidence>
<keyword evidence="1" id="KW-0472">Membrane</keyword>
<dbReference type="GO" id="GO:0016746">
    <property type="term" value="F:acyltransferase activity"/>
    <property type="evidence" value="ECO:0007669"/>
    <property type="project" value="InterPro"/>
</dbReference>
<dbReference type="EMBL" id="BONZ01000002">
    <property type="protein sequence ID" value="GIH11967.1"/>
    <property type="molecule type" value="Genomic_DNA"/>
</dbReference>
<dbReference type="Proteomes" id="UP000642748">
    <property type="component" value="Unassembled WGS sequence"/>
</dbReference>
<organism evidence="3 4">
    <name type="scientific">Rugosimonospora africana</name>
    <dbReference type="NCBI Taxonomy" id="556532"/>
    <lineage>
        <taxon>Bacteria</taxon>
        <taxon>Bacillati</taxon>
        <taxon>Actinomycetota</taxon>
        <taxon>Actinomycetes</taxon>
        <taxon>Micromonosporales</taxon>
        <taxon>Micromonosporaceae</taxon>
        <taxon>Rugosimonospora</taxon>
    </lineage>
</organism>
<evidence type="ECO:0000313" key="3">
    <source>
        <dbReference type="EMBL" id="GIH11967.1"/>
    </source>
</evidence>
<dbReference type="SMART" id="SM00563">
    <property type="entry name" value="PlsC"/>
    <property type="match status" value="1"/>
</dbReference>